<dbReference type="Proteomes" id="UP000286415">
    <property type="component" value="Unassembled WGS sequence"/>
</dbReference>
<reference evidence="1 2" key="2">
    <citation type="journal article" date="2021" name="Genomics">
        <title>High-quality reference genome for Clonorchis sinensis.</title>
        <authorList>
            <person name="Young N.D."/>
            <person name="Stroehlein A.J."/>
            <person name="Kinkar L."/>
            <person name="Wang T."/>
            <person name="Sohn W.M."/>
            <person name="Chang B.C.H."/>
            <person name="Kaur P."/>
            <person name="Weisz D."/>
            <person name="Dudchenko O."/>
            <person name="Aiden E.L."/>
            <person name="Korhonen P.K."/>
            <person name="Gasser R.B."/>
        </authorList>
    </citation>
    <scope>NUCLEOTIDE SEQUENCE [LARGE SCALE GENOMIC DNA]</scope>
    <source>
        <strain evidence="1">Cs-k2</strain>
    </source>
</reference>
<name>A0A3R7DE35_CLOSI</name>
<gene>
    <name evidence="1" type="ORF">CSKR_113699</name>
</gene>
<dbReference type="AlphaFoldDB" id="A0A3R7DE35"/>
<evidence type="ECO:0000313" key="2">
    <source>
        <dbReference type="Proteomes" id="UP000286415"/>
    </source>
</evidence>
<evidence type="ECO:0000313" key="1">
    <source>
        <dbReference type="EMBL" id="KAG5454475.1"/>
    </source>
</evidence>
<comment type="caution">
    <text evidence="1">The sequence shown here is derived from an EMBL/GenBank/DDBJ whole genome shotgun (WGS) entry which is preliminary data.</text>
</comment>
<keyword evidence="2" id="KW-1185">Reference proteome</keyword>
<organism evidence="1 2">
    <name type="scientific">Clonorchis sinensis</name>
    <name type="common">Chinese liver fluke</name>
    <dbReference type="NCBI Taxonomy" id="79923"/>
    <lineage>
        <taxon>Eukaryota</taxon>
        <taxon>Metazoa</taxon>
        <taxon>Spiralia</taxon>
        <taxon>Lophotrochozoa</taxon>
        <taxon>Platyhelminthes</taxon>
        <taxon>Trematoda</taxon>
        <taxon>Digenea</taxon>
        <taxon>Opisthorchiida</taxon>
        <taxon>Opisthorchiata</taxon>
        <taxon>Opisthorchiidae</taxon>
        <taxon>Clonorchis</taxon>
    </lineage>
</organism>
<accession>A0A3R7DE35</accession>
<protein>
    <submittedName>
        <fullName evidence="1">Uncharacterized protein</fullName>
    </submittedName>
</protein>
<proteinExistence type="predicted"/>
<sequence>MSKRCQTINESNLRQLLFIADGFQYCLLALRANVAASWTIEGPPVSIFGGIIVNIIGAPMSDGYFQVGFSTCLISWSPLLAHGIVNQPEMFVRSFFQTLLVTLHNSEFLATRKAMALALCTLILEFSNCDENPGAQAYPGVKTKSMQPLYVALVNGTRICNLEDWVYKLASKMKNGSVEFRSLLRAVFSGRREI</sequence>
<dbReference type="InParanoid" id="A0A3R7DE35"/>
<dbReference type="EMBL" id="NIRI02000010">
    <property type="protein sequence ID" value="KAG5454475.1"/>
    <property type="molecule type" value="Genomic_DNA"/>
</dbReference>
<reference evidence="1 2" key="1">
    <citation type="journal article" date="2018" name="Biotechnol. Adv.">
        <title>Improved genomic resources and new bioinformatic workflow for the carcinogenic parasite Clonorchis sinensis: Biotechnological implications.</title>
        <authorList>
            <person name="Wang D."/>
            <person name="Korhonen P.K."/>
            <person name="Gasser R.B."/>
            <person name="Young N.D."/>
        </authorList>
    </citation>
    <scope>NUCLEOTIDE SEQUENCE [LARGE SCALE GENOMIC DNA]</scope>
    <source>
        <strain evidence="1">Cs-k2</strain>
    </source>
</reference>